<gene>
    <name evidence="1" type="ORF">A2115_00350</name>
</gene>
<reference evidence="1 2" key="1">
    <citation type="journal article" date="2016" name="Nat. Commun.">
        <title>Thousands of microbial genomes shed light on interconnected biogeochemical processes in an aquifer system.</title>
        <authorList>
            <person name="Anantharaman K."/>
            <person name="Brown C.T."/>
            <person name="Hug L.A."/>
            <person name="Sharon I."/>
            <person name="Castelle C.J."/>
            <person name="Probst A.J."/>
            <person name="Thomas B.C."/>
            <person name="Singh A."/>
            <person name="Wilkins M.J."/>
            <person name="Karaoz U."/>
            <person name="Brodie E.L."/>
            <person name="Williams K.H."/>
            <person name="Hubbard S.S."/>
            <person name="Banfield J.F."/>
        </authorList>
    </citation>
    <scope>NUCLEOTIDE SEQUENCE [LARGE SCALE GENOMIC DNA]</scope>
</reference>
<dbReference type="Proteomes" id="UP000176198">
    <property type="component" value="Unassembled WGS sequence"/>
</dbReference>
<dbReference type="AlphaFoldDB" id="A0A1F7WGB7"/>
<organism evidence="1 2">
    <name type="scientific">Candidatus Woesebacteria bacterium GWA1_41_8</name>
    <dbReference type="NCBI Taxonomy" id="1802471"/>
    <lineage>
        <taxon>Bacteria</taxon>
        <taxon>Candidatus Woeseibacteriota</taxon>
    </lineage>
</organism>
<comment type="caution">
    <text evidence="1">The sequence shown here is derived from an EMBL/GenBank/DDBJ whole genome shotgun (WGS) entry which is preliminary data.</text>
</comment>
<name>A0A1F7WGB7_9BACT</name>
<proteinExistence type="predicted"/>
<sequence length="256" mass="29398">MQIDFFEEFPNDDSLSKLRIIKFRTNLYVAAKSVKEFLVLKTRIKNSYRNVAEVIYWLILEADEGYWLSAFSKTSAIKRILNELKNTNEKFSVLWDAELPILAKELFVTQLPNFFVNRNIIQETLFHQNPNHPLIITAFPKSGINKLLSSLACTYFSSGSFPYIDMLYTSLLRIKNKSGYLRSLIKRNKNKFQGYSVALGLIGRGVEDFSTPLISPMNLKMDLSIAQKEGVKNVVLYRLGGLNKNYLGVLEKFVSK</sequence>
<dbReference type="STRING" id="1802471.A2115_00350"/>
<accession>A0A1F7WGB7</accession>
<dbReference type="EMBL" id="MGFJ01000036">
    <property type="protein sequence ID" value="OGM01886.1"/>
    <property type="molecule type" value="Genomic_DNA"/>
</dbReference>
<evidence type="ECO:0000313" key="2">
    <source>
        <dbReference type="Proteomes" id="UP000176198"/>
    </source>
</evidence>
<evidence type="ECO:0000313" key="1">
    <source>
        <dbReference type="EMBL" id="OGM01886.1"/>
    </source>
</evidence>
<protein>
    <submittedName>
        <fullName evidence="1">Uncharacterized protein</fullName>
    </submittedName>
</protein>